<protein>
    <submittedName>
        <fullName evidence="1">Uncharacterized protein</fullName>
    </submittedName>
</protein>
<comment type="caution">
    <text evidence="1">The sequence shown here is derived from an EMBL/GenBank/DDBJ whole genome shotgun (WGS) entry which is preliminary data.</text>
</comment>
<accession>A0A2S7TZQ2</accession>
<dbReference type="AlphaFoldDB" id="A0A2S7TZQ2"/>
<dbReference type="Proteomes" id="UP000239907">
    <property type="component" value="Unassembled WGS sequence"/>
</dbReference>
<dbReference type="EMBL" id="MQWA01000001">
    <property type="protein sequence ID" value="PQJ27820.1"/>
    <property type="molecule type" value="Genomic_DNA"/>
</dbReference>
<keyword evidence="2" id="KW-1185">Reference proteome</keyword>
<evidence type="ECO:0000313" key="2">
    <source>
        <dbReference type="Proteomes" id="UP000239907"/>
    </source>
</evidence>
<sequence>MLLMENHLHKVEGMKDKVEPKKKIIREKTKNRGWRKKITNFLHKWFLRDSLTEDVSFYSLAEVQLVSSSYLQRFSGRISRRMVVQDPVILDTHDCVFFDAFFTHGHGCRRVSLFMKQRELFTVRSYFLCVLFNEATRAKHNFKKVVDG</sequence>
<proteinExistence type="predicted"/>
<organism evidence="1 2">
    <name type="scientific">Rubritalea profundi</name>
    <dbReference type="NCBI Taxonomy" id="1658618"/>
    <lineage>
        <taxon>Bacteria</taxon>
        <taxon>Pseudomonadati</taxon>
        <taxon>Verrucomicrobiota</taxon>
        <taxon>Verrucomicrobiia</taxon>
        <taxon>Verrucomicrobiales</taxon>
        <taxon>Rubritaleaceae</taxon>
        <taxon>Rubritalea</taxon>
    </lineage>
</organism>
<name>A0A2S7TZQ2_9BACT</name>
<reference evidence="1 2" key="1">
    <citation type="submission" date="2016-12" db="EMBL/GenBank/DDBJ databases">
        <title>Study of bacterial adaptation to deep sea.</title>
        <authorList>
            <person name="Song J."/>
            <person name="Yoshizawa S."/>
            <person name="Kogure K."/>
        </authorList>
    </citation>
    <scope>NUCLEOTIDE SEQUENCE [LARGE SCALE GENOMIC DNA]</scope>
    <source>
        <strain evidence="1 2">SAORIC-165</strain>
    </source>
</reference>
<evidence type="ECO:0000313" key="1">
    <source>
        <dbReference type="EMBL" id="PQJ27820.1"/>
    </source>
</evidence>
<gene>
    <name evidence="1" type="ORF">BSZ32_04435</name>
</gene>